<feature type="domain" description="MrpA C-terminal/MbhD" evidence="8">
    <location>
        <begin position="12"/>
        <end position="76"/>
    </location>
</feature>
<dbReference type="EMBL" id="JBEDNY010000003">
    <property type="protein sequence ID" value="MEZ3164537.1"/>
    <property type="molecule type" value="Genomic_DNA"/>
</dbReference>
<dbReference type="PANTHER" id="PTHR43373">
    <property type="entry name" value="NA(+)/H(+) ANTIPORTER SUBUNIT"/>
    <property type="match status" value="1"/>
</dbReference>
<evidence type="ECO:0000256" key="4">
    <source>
        <dbReference type="ARBA" id="ARBA00022692"/>
    </source>
</evidence>
<evidence type="ECO:0000256" key="2">
    <source>
        <dbReference type="ARBA" id="ARBA00022448"/>
    </source>
</evidence>
<dbReference type="PANTHER" id="PTHR43373:SF1">
    <property type="entry name" value="NA(+)_H(+) ANTIPORTER SUBUNIT A"/>
    <property type="match status" value="1"/>
</dbReference>
<dbReference type="Pfam" id="PF13244">
    <property type="entry name" value="MbhD"/>
    <property type="match status" value="1"/>
</dbReference>
<feature type="transmembrane region" description="Helical" evidence="7">
    <location>
        <begin position="31"/>
        <end position="48"/>
    </location>
</feature>
<accession>A0ABD5M2U4</accession>
<evidence type="ECO:0000259" key="9">
    <source>
        <dbReference type="Pfam" id="PF20501"/>
    </source>
</evidence>
<evidence type="ECO:0000256" key="6">
    <source>
        <dbReference type="ARBA" id="ARBA00023136"/>
    </source>
</evidence>
<dbReference type="RefSeq" id="WP_371162599.1">
    <property type="nucleotide sequence ID" value="NZ_JBEDNX010000009.1"/>
</dbReference>
<keyword evidence="5 7" id="KW-1133">Transmembrane helix</keyword>
<dbReference type="AlphaFoldDB" id="A0ABD5M2U4"/>
<proteinExistence type="predicted"/>
<comment type="subcellular location">
    <subcellularLocation>
        <location evidence="1">Cell membrane</location>
        <topology evidence="1">Multi-pass membrane protein</topology>
    </subcellularLocation>
</comment>
<dbReference type="Pfam" id="PF20501">
    <property type="entry name" value="MbhE"/>
    <property type="match status" value="1"/>
</dbReference>
<dbReference type="InterPro" id="IPR042106">
    <property type="entry name" value="Nuo/plastoQ_OxRdtase_6_NuoJ"/>
</dbReference>
<keyword evidence="2" id="KW-0813">Transport</keyword>
<dbReference type="Gene3D" id="1.20.120.1200">
    <property type="entry name" value="NADH-ubiquinone/plastoquinone oxidoreductase chain 6, subunit NuoJ"/>
    <property type="match status" value="1"/>
</dbReference>
<dbReference type="NCBIfam" id="NF009159">
    <property type="entry name" value="PRK12504.1"/>
    <property type="match status" value="1"/>
</dbReference>
<reference evidence="10 11" key="1">
    <citation type="submission" date="2024-06" db="EMBL/GenBank/DDBJ databases">
        <title>Halorubrum miltondacostae sp. nov., a potential PHA producer isolated from an inland solar saltern in Rio Maior, Portugal.</title>
        <authorList>
            <person name="Albuquerque L."/>
            <person name="Viver T."/>
            <person name="Barroso C."/>
            <person name="Claudino R."/>
            <person name="Galvan M."/>
            <person name="Simoes G."/>
            <person name="Lobo Da Cunha A."/>
            <person name="Egas C."/>
        </authorList>
    </citation>
    <scope>NUCLEOTIDE SEQUENCE [LARGE SCALE GENOMIC DNA]</scope>
    <source>
        <strain evidence="10 11">RMP-11</strain>
    </source>
</reference>
<feature type="domain" description="MrpA C-terminal/MbhE" evidence="9">
    <location>
        <begin position="123"/>
        <end position="175"/>
    </location>
</feature>
<dbReference type="Proteomes" id="UP001567572">
    <property type="component" value="Unassembled WGS sequence"/>
</dbReference>
<sequence length="179" mass="18344">MTLTLIEAALLVFVLGCAVGAALLKDTLAAVMAFAAYSLGVSVLWLVLQAPDVGLTEAAVGAGIMTVLFLLALSNTTSPDVDRLFESVGWRSAALVAGFVLLIGATVPALPAIGDPNSAVVGGEVSQYYLENAYAQTEVKNAVTAVLAAYRGFDTLGEGVVVFSAVVVALSVLRREVVA</sequence>
<evidence type="ECO:0000256" key="5">
    <source>
        <dbReference type="ARBA" id="ARBA00022989"/>
    </source>
</evidence>
<keyword evidence="6 7" id="KW-0472">Membrane</keyword>
<feature type="transmembrane region" description="Helical" evidence="7">
    <location>
        <begin position="156"/>
        <end position="173"/>
    </location>
</feature>
<organism evidence="10 11">
    <name type="scientific">Halorubrum miltondacostae</name>
    <dbReference type="NCBI Taxonomy" id="3076378"/>
    <lineage>
        <taxon>Archaea</taxon>
        <taxon>Methanobacteriati</taxon>
        <taxon>Methanobacteriota</taxon>
        <taxon>Stenosarchaea group</taxon>
        <taxon>Halobacteria</taxon>
        <taxon>Halobacteriales</taxon>
        <taxon>Haloferacaceae</taxon>
        <taxon>Halorubrum</taxon>
    </lineage>
</organism>
<dbReference type="GO" id="GO:0005886">
    <property type="term" value="C:plasma membrane"/>
    <property type="evidence" value="ECO:0007669"/>
    <property type="project" value="UniProtKB-SubCell"/>
</dbReference>
<feature type="transmembrane region" description="Helical" evidence="7">
    <location>
        <begin position="93"/>
        <end position="113"/>
    </location>
</feature>
<keyword evidence="11" id="KW-1185">Reference proteome</keyword>
<comment type="caution">
    <text evidence="10">The sequence shown here is derived from an EMBL/GenBank/DDBJ whole genome shotgun (WGS) entry which is preliminary data.</text>
</comment>
<feature type="transmembrane region" description="Helical" evidence="7">
    <location>
        <begin position="54"/>
        <end position="73"/>
    </location>
</feature>
<evidence type="ECO:0000256" key="3">
    <source>
        <dbReference type="ARBA" id="ARBA00022475"/>
    </source>
</evidence>
<dbReference type="InterPro" id="IPR025383">
    <property type="entry name" value="MrpA_C/MbhD"/>
</dbReference>
<keyword evidence="4 7" id="KW-0812">Transmembrane</keyword>
<evidence type="ECO:0000313" key="10">
    <source>
        <dbReference type="EMBL" id="MEZ3164537.1"/>
    </source>
</evidence>
<evidence type="ECO:0000256" key="7">
    <source>
        <dbReference type="SAM" id="Phobius"/>
    </source>
</evidence>
<evidence type="ECO:0000313" key="11">
    <source>
        <dbReference type="Proteomes" id="UP001567572"/>
    </source>
</evidence>
<evidence type="ECO:0000256" key="1">
    <source>
        <dbReference type="ARBA" id="ARBA00004651"/>
    </source>
</evidence>
<protein>
    <submittedName>
        <fullName evidence="10">DUF4040 domain-containing protein</fullName>
    </submittedName>
</protein>
<keyword evidence="3" id="KW-1003">Cell membrane</keyword>
<feature type="transmembrane region" description="Helical" evidence="7">
    <location>
        <begin position="6"/>
        <end position="24"/>
    </location>
</feature>
<name>A0ABD5M2U4_9EURY</name>
<dbReference type="InterPro" id="IPR046806">
    <property type="entry name" value="MrpA_C/MbhE"/>
</dbReference>
<dbReference type="InterPro" id="IPR050616">
    <property type="entry name" value="CPA3_Na-H_Antiporter_A"/>
</dbReference>
<evidence type="ECO:0000259" key="8">
    <source>
        <dbReference type="Pfam" id="PF13244"/>
    </source>
</evidence>
<gene>
    <name evidence="10" type="ORF">ABNG04_11740</name>
</gene>